<dbReference type="InterPro" id="IPR040828">
    <property type="entry name" value="pPIWI_RE_REase"/>
</dbReference>
<dbReference type="AlphaFoldDB" id="A0A7W7QYY1"/>
<dbReference type="Pfam" id="PF18154">
    <property type="entry name" value="pPIWI_RE_REase"/>
    <property type="match status" value="1"/>
</dbReference>
<evidence type="ECO:0000313" key="3">
    <source>
        <dbReference type="EMBL" id="MBB4922401.1"/>
    </source>
</evidence>
<keyword evidence="4" id="KW-1185">Reference proteome</keyword>
<dbReference type="Pfam" id="PF18156">
    <property type="entry name" value="pPIWI_RE_Y"/>
    <property type="match status" value="1"/>
</dbReference>
<sequence>MSPSPDLPPHATAWSAHDGLPLLRTLATALIGLDALTGLDGFSLPYPDEAQRALNRTVLACLLQSAEPPSGLPELLRWCRYRPVSDWPLDLPADAVAGTDFLLDPDCGRPTELCHEWAERAADSAARQRDREIITIALRLCRECDEEDAYTEFRRLLVNRPVLTSAEFFEVTNDHVLDPVRELIRRIYLPVPASHLWSGVYASCARCLTLLLPLQDGSWWCERDRCRRQGPAPVGNLLPAEEVGELLQLERPLRQFVTGPGRAEVDLEQALTGLGLRVRMWPGFDAYDLHVTFPDQRVWAVDVKDWAHPAFLGRAARPVPPEPPYDEAFWVVPRYRVDDRPGYLDVYRRHRTISARGLPLLTDADLITLAAARLAGAPDGGTHA</sequence>
<comment type="caution">
    <text evidence="3">The sequence shown here is derived from an EMBL/GenBank/DDBJ whole genome shotgun (WGS) entry which is preliminary data.</text>
</comment>
<evidence type="ECO:0000313" key="4">
    <source>
        <dbReference type="Proteomes" id="UP000540506"/>
    </source>
</evidence>
<feature type="domain" description="pPIWI-RE three-gene island" evidence="2">
    <location>
        <begin position="22"/>
        <end position="164"/>
    </location>
</feature>
<dbReference type="RefSeq" id="WP_184934581.1">
    <property type="nucleotide sequence ID" value="NZ_JACHJV010000001.1"/>
</dbReference>
<accession>A0A7W7QYY1</accession>
<proteinExistence type="predicted"/>
<gene>
    <name evidence="3" type="ORF">FHR34_001394</name>
</gene>
<organism evidence="3 4">
    <name type="scientific">Kitasatospora kifunensis</name>
    <name type="common">Streptomyces kifunensis</name>
    <dbReference type="NCBI Taxonomy" id="58351"/>
    <lineage>
        <taxon>Bacteria</taxon>
        <taxon>Bacillati</taxon>
        <taxon>Actinomycetota</taxon>
        <taxon>Actinomycetes</taxon>
        <taxon>Kitasatosporales</taxon>
        <taxon>Streptomycetaceae</taxon>
        <taxon>Kitasatospora</taxon>
    </lineage>
</organism>
<protein>
    <recommendedName>
        <fullName evidence="5">REase associating with pPIWI RE domain-containing protein</fullName>
    </recommendedName>
</protein>
<dbReference type="EMBL" id="JACHJV010000001">
    <property type="protein sequence ID" value="MBB4922401.1"/>
    <property type="molecule type" value="Genomic_DNA"/>
</dbReference>
<dbReference type="Proteomes" id="UP000540506">
    <property type="component" value="Unassembled WGS sequence"/>
</dbReference>
<evidence type="ECO:0000259" key="2">
    <source>
        <dbReference type="Pfam" id="PF18156"/>
    </source>
</evidence>
<evidence type="ECO:0008006" key="5">
    <source>
        <dbReference type="Google" id="ProtNLM"/>
    </source>
</evidence>
<reference evidence="3 4" key="1">
    <citation type="submission" date="2020-08" db="EMBL/GenBank/DDBJ databases">
        <title>Sequencing the genomes of 1000 actinobacteria strains.</title>
        <authorList>
            <person name="Klenk H.-P."/>
        </authorList>
    </citation>
    <scope>NUCLEOTIDE SEQUENCE [LARGE SCALE GENOMIC DNA]</scope>
    <source>
        <strain evidence="3 4">DSM 41654</strain>
    </source>
</reference>
<evidence type="ECO:0000259" key="1">
    <source>
        <dbReference type="Pfam" id="PF18154"/>
    </source>
</evidence>
<dbReference type="InterPro" id="IPR041191">
    <property type="entry name" value="pPIWI_RE_Y"/>
</dbReference>
<feature type="domain" description="REase associating with pPIWI RE" evidence="1">
    <location>
        <begin position="261"/>
        <end position="376"/>
    </location>
</feature>
<name>A0A7W7QYY1_KITKI</name>